<protein>
    <submittedName>
        <fullName evidence="1">Uncharacterized protein</fullName>
    </submittedName>
</protein>
<proteinExistence type="predicted"/>
<evidence type="ECO:0000313" key="2">
    <source>
        <dbReference type="Proteomes" id="UP000092993"/>
    </source>
</evidence>
<keyword evidence="2" id="KW-1185">Reference proteome</keyword>
<accession>A0A1C7LQL8</accession>
<dbReference type="AlphaFoldDB" id="A0A1C7LQL8"/>
<comment type="caution">
    <text evidence="1">The sequence shown here is derived from an EMBL/GenBank/DDBJ whole genome shotgun (WGS) entry which is preliminary data.</text>
</comment>
<evidence type="ECO:0000313" key="1">
    <source>
        <dbReference type="EMBL" id="OBZ65054.1"/>
    </source>
</evidence>
<sequence>MVKSSMGCAYVSNSCFIFINAYTSSCSHCETEIPKASKSGSVRCCAIGHPPGRCKAHTLGSSSWKCNKT</sequence>
<name>A0A1C7LQL8_GRIFR</name>
<organism evidence="1 2">
    <name type="scientific">Grifola frondosa</name>
    <name type="common">Maitake</name>
    <name type="synonym">Polyporus frondosus</name>
    <dbReference type="NCBI Taxonomy" id="5627"/>
    <lineage>
        <taxon>Eukaryota</taxon>
        <taxon>Fungi</taxon>
        <taxon>Dikarya</taxon>
        <taxon>Basidiomycota</taxon>
        <taxon>Agaricomycotina</taxon>
        <taxon>Agaricomycetes</taxon>
        <taxon>Polyporales</taxon>
        <taxon>Grifolaceae</taxon>
        <taxon>Grifola</taxon>
    </lineage>
</organism>
<dbReference type="Proteomes" id="UP000092993">
    <property type="component" value="Unassembled WGS sequence"/>
</dbReference>
<gene>
    <name evidence="1" type="ORF">A0H81_14951</name>
</gene>
<reference evidence="1 2" key="1">
    <citation type="submission" date="2016-03" db="EMBL/GenBank/DDBJ databases">
        <title>Whole genome sequencing of Grifola frondosa 9006-11.</title>
        <authorList>
            <person name="Min B."/>
            <person name="Park H."/>
            <person name="Kim J.-G."/>
            <person name="Cho H."/>
            <person name="Oh Y.-L."/>
            <person name="Kong W.-S."/>
            <person name="Choi I.-G."/>
        </authorList>
    </citation>
    <scope>NUCLEOTIDE SEQUENCE [LARGE SCALE GENOMIC DNA]</scope>
    <source>
        <strain evidence="1 2">9006-11</strain>
    </source>
</reference>
<dbReference type="EMBL" id="LUGG01000059">
    <property type="protein sequence ID" value="OBZ65054.1"/>
    <property type="molecule type" value="Genomic_DNA"/>
</dbReference>